<feature type="domain" description="Penicillin-binding protein transpeptidase" evidence="24">
    <location>
        <begin position="415"/>
        <end position="676"/>
    </location>
</feature>
<dbReference type="GO" id="GO:0006508">
    <property type="term" value="P:proteolysis"/>
    <property type="evidence" value="ECO:0007669"/>
    <property type="project" value="UniProtKB-KW"/>
</dbReference>
<dbReference type="Gene3D" id="1.10.3810.10">
    <property type="entry name" value="Biosynthetic peptidoglycan transglycosylase-like"/>
    <property type="match status" value="1"/>
</dbReference>
<evidence type="ECO:0000259" key="24">
    <source>
        <dbReference type="Pfam" id="PF00905"/>
    </source>
</evidence>
<keyword evidence="13" id="KW-0378">Hydrolase</keyword>
<protein>
    <recommendedName>
        <fullName evidence="7">Penicillin-binding protein 1B</fullName>
        <ecNumber evidence="22">2.4.99.28</ecNumber>
        <ecNumber evidence="6">3.4.16.4</ecNumber>
    </recommendedName>
    <alternativeName>
        <fullName evidence="20">Murein polymerase</fullName>
    </alternativeName>
</protein>
<dbReference type="RefSeq" id="WP_281793602.1">
    <property type="nucleotide sequence ID" value="NZ_BSDR01000001.1"/>
</dbReference>
<keyword evidence="18" id="KW-0511">Multifunctional enzyme</keyword>
<dbReference type="NCBIfam" id="TIGR02074">
    <property type="entry name" value="PBP_1a_fam"/>
    <property type="match status" value="1"/>
</dbReference>
<keyword evidence="15" id="KW-0573">Peptidoglycan synthesis</keyword>
<evidence type="ECO:0000256" key="19">
    <source>
        <dbReference type="ARBA" id="ARBA00023316"/>
    </source>
</evidence>
<dbReference type="AlphaFoldDB" id="A0A9W6CXC6"/>
<gene>
    <name evidence="27" type="primary">mrcB</name>
    <name evidence="27" type="ORF">DAMNIGENAA_17820</name>
</gene>
<dbReference type="Pfam" id="PF00905">
    <property type="entry name" value="Transpeptidase"/>
    <property type="match status" value="1"/>
</dbReference>
<keyword evidence="8" id="KW-1003">Cell membrane</keyword>
<evidence type="ECO:0000256" key="22">
    <source>
        <dbReference type="ARBA" id="ARBA00044770"/>
    </source>
</evidence>
<keyword evidence="14" id="KW-0133">Cell shape</keyword>
<evidence type="ECO:0000256" key="12">
    <source>
        <dbReference type="ARBA" id="ARBA00022679"/>
    </source>
</evidence>
<evidence type="ECO:0000313" key="28">
    <source>
        <dbReference type="Proteomes" id="UP001144372"/>
    </source>
</evidence>
<comment type="similarity">
    <text evidence="5">In the N-terminal section; belongs to the glycosyltransferase 51 family.</text>
</comment>
<dbReference type="EC" id="3.4.16.4" evidence="6"/>
<evidence type="ECO:0000256" key="9">
    <source>
        <dbReference type="ARBA" id="ARBA00022645"/>
    </source>
</evidence>
<dbReference type="GO" id="GO:0009002">
    <property type="term" value="F:serine-type D-Ala-D-Ala carboxypeptidase activity"/>
    <property type="evidence" value="ECO:0007669"/>
    <property type="project" value="UniProtKB-EC"/>
</dbReference>
<dbReference type="InterPro" id="IPR001460">
    <property type="entry name" value="PCN-bd_Tpept"/>
</dbReference>
<dbReference type="InterPro" id="IPR001264">
    <property type="entry name" value="Glyco_trans_51"/>
</dbReference>
<dbReference type="Gene3D" id="3.30.2060.10">
    <property type="entry name" value="Penicillin-binding protein 1b domain"/>
    <property type="match status" value="1"/>
</dbReference>
<dbReference type="InterPro" id="IPR028166">
    <property type="entry name" value="UB2H"/>
</dbReference>
<dbReference type="InterPro" id="IPR011813">
    <property type="entry name" value="PBP_1b"/>
</dbReference>
<dbReference type="InterPro" id="IPR036950">
    <property type="entry name" value="PBP_transglycosylase"/>
</dbReference>
<organism evidence="27 28">
    <name type="scientific">Desulforhabdus amnigena</name>
    <dbReference type="NCBI Taxonomy" id="40218"/>
    <lineage>
        <taxon>Bacteria</taxon>
        <taxon>Pseudomonadati</taxon>
        <taxon>Thermodesulfobacteriota</taxon>
        <taxon>Syntrophobacteria</taxon>
        <taxon>Syntrophobacterales</taxon>
        <taxon>Syntrophobacteraceae</taxon>
        <taxon>Desulforhabdus</taxon>
    </lineage>
</organism>
<keyword evidence="9" id="KW-0121">Carboxypeptidase</keyword>
<evidence type="ECO:0000256" key="1">
    <source>
        <dbReference type="ARBA" id="ARBA00002624"/>
    </source>
</evidence>
<dbReference type="Pfam" id="PF00912">
    <property type="entry name" value="Transgly"/>
    <property type="match status" value="1"/>
</dbReference>
<feature type="domain" description="Bifunctional transglycosylase second" evidence="26">
    <location>
        <begin position="48"/>
        <end position="131"/>
    </location>
</feature>
<evidence type="ECO:0000256" key="20">
    <source>
        <dbReference type="ARBA" id="ARBA00032454"/>
    </source>
</evidence>
<dbReference type="InterPro" id="IPR023346">
    <property type="entry name" value="Lysozyme-like_dom_sf"/>
</dbReference>
<evidence type="ECO:0000256" key="13">
    <source>
        <dbReference type="ARBA" id="ARBA00022801"/>
    </source>
</evidence>
<dbReference type="GO" id="GO:0008658">
    <property type="term" value="F:penicillin binding"/>
    <property type="evidence" value="ECO:0007669"/>
    <property type="project" value="InterPro"/>
</dbReference>
<dbReference type="GO" id="GO:0008360">
    <property type="term" value="P:regulation of cell shape"/>
    <property type="evidence" value="ECO:0007669"/>
    <property type="project" value="UniProtKB-KW"/>
</dbReference>
<dbReference type="GO" id="GO:0008955">
    <property type="term" value="F:peptidoglycan glycosyltransferase activity"/>
    <property type="evidence" value="ECO:0007669"/>
    <property type="project" value="UniProtKB-EC"/>
</dbReference>
<evidence type="ECO:0000256" key="21">
    <source>
        <dbReference type="ARBA" id="ARBA00034000"/>
    </source>
</evidence>
<dbReference type="GO" id="GO:0005886">
    <property type="term" value="C:plasma membrane"/>
    <property type="evidence" value="ECO:0007669"/>
    <property type="project" value="UniProtKB-SubCell"/>
</dbReference>
<evidence type="ECO:0000256" key="2">
    <source>
        <dbReference type="ARBA" id="ARBA00004236"/>
    </source>
</evidence>
<dbReference type="SUPFAM" id="SSF56601">
    <property type="entry name" value="beta-lactamase/transpeptidase-like"/>
    <property type="match status" value="1"/>
</dbReference>
<dbReference type="PANTHER" id="PTHR32282:SF11">
    <property type="entry name" value="PENICILLIN-BINDING PROTEIN 1B"/>
    <property type="match status" value="1"/>
</dbReference>
<comment type="catalytic activity">
    <reaction evidence="21">
        <text>Preferential cleavage: (Ac)2-L-Lys-D-Ala-|-D-Ala. Also transpeptidation of peptidyl-alanyl moieties that are N-acyl substituents of D-alanine.</text>
        <dbReference type="EC" id="3.4.16.4"/>
    </reaction>
</comment>
<keyword evidence="19" id="KW-0961">Cell wall biogenesis/degradation</keyword>
<keyword evidence="11" id="KW-0328">Glycosyltransferase</keyword>
<keyword evidence="28" id="KW-1185">Reference proteome</keyword>
<evidence type="ECO:0000256" key="3">
    <source>
        <dbReference type="ARBA" id="ARBA00004752"/>
    </source>
</evidence>
<evidence type="ECO:0000256" key="6">
    <source>
        <dbReference type="ARBA" id="ARBA00012448"/>
    </source>
</evidence>
<comment type="catalytic activity">
    <reaction evidence="23">
        <text>[GlcNAc-(1-&gt;4)-Mur2Ac(oyl-L-Ala-gamma-D-Glu-L-Lys-D-Ala-D-Ala)](n)-di-trans,octa-cis-undecaprenyl diphosphate + beta-D-GlcNAc-(1-&gt;4)-Mur2Ac(oyl-L-Ala-gamma-D-Glu-L-Lys-D-Ala-D-Ala)-di-trans,octa-cis-undecaprenyl diphosphate = [GlcNAc-(1-&gt;4)-Mur2Ac(oyl-L-Ala-gamma-D-Glu-L-Lys-D-Ala-D-Ala)](n+1)-di-trans,octa-cis-undecaprenyl diphosphate + di-trans,octa-cis-undecaprenyl diphosphate + H(+)</text>
        <dbReference type="Rhea" id="RHEA:23708"/>
        <dbReference type="Rhea" id="RHEA-COMP:9602"/>
        <dbReference type="Rhea" id="RHEA-COMP:9603"/>
        <dbReference type="ChEBI" id="CHEBI:15378"/>
        <dbReference type="ChEBI" id="CHEBI:58405"/>
        <dbReference type="ChEBI" id="CHEBI:60033"/>
        <dbReference type="ChEBI" id="CHEBI:78435"/>
        <dbReference type="EC" id="2.4.99.28"/>
    </reaction>
</comment>
<evidence type="ECO:0000256" key="14">
    <source>
        <dbReference type="ARBA" id="ARBA00022960"/>
    </source>
</evidence>
<evidence type="ECO:0000313" key="27">
    <source>
        <dbReference type="EMBL" id="GLI34349.1"/>
    </source>
</evidence>
<dbReference type="GO" id="GO:0030288">
    <property type="term" value="C:outer membrane-bounded periplasmic space"/>
    <property type="evidence" value="ECO:0007669"/>
    <property type="project" value="TreeGrafter"/>
</dbReference>
<dbReference type="EMBL" id="BSDR01000001">
    <property type="protein sequence ID" value="GLI34349.1"/>
    <property type="molecule type" value="Genomic_DNA"/>
</dbReference>
<dbReference type="Proteomes" id="UP001144372">
    <property type="component" value="Unassembled WGS sequence"/>
</dbReference>
<evidence type="ECO:0000256" key="15">
    <source>
        <dbReference type="ARBA" id="ARBA00022984"/>
    </source>
</evidence>
<comment type="function">
    <text evidence="1">Cell wall formation. Synthesis of cross-linked peptidoglycan from the lipid intermediates. The enzyme has a penicillin-insensitive transglycosylase N-terminal domain (formation of linear glycan strands) and a penicillin-sensitive transpeptidase C-terminal domain (cross-linking of the peptide subunits).</text>
</comment>
<evidence type="ECO:0000259" key="26">
    <source>
        <dbReference type="Pfam" id="PF14814"/>
    </source>
</evidence>
<dbReference type="GO" id="GO:0071555">
    <property type="term" value="P:cell wall organization"/>
    <property type="evidence" value="ECO:0007669"/>
    <property type="project" value="UniProtKB-KW"/>
</dbReference>
<reference evidence="27" key="1">
    <citation type="submission" date="2022-12" db="EMBL/GenBank/DDBJ databases">
        <title>Reference genome sequencing for broad-spectrum identification of bacterial and archaeal isolates by mass spectrometry.</title>
        <authorList>
            <person name="Sekiguchi Y."/>
            <person name="Tourlousse D.M."/>
        </authorList>
    </citation>
    <scope>NUCLEOTIDE SEQUENCE</scope>
    <source>
        <strain evidence="27">ASRB1</strain>
    </source>
</reference>
<evidence type="ECO:0000256" key="7">
    <source>
        <dbReference type="ARBA" id="ARBA00018637"/>
    </source>
</evidence>
<dbReference type="FunFam" id="1.10.3810.10:FF:000001">
    <property type="entry name" value="Penicillin-binding protein 1A"/>
    <property type="match status" value="1"/>
</dbReference>
<dbReference type="InterPro" id="IPR050396">
    <property type="entry name" value="Glycosyltr_51/Transpeptidase"/>
</dbReference>
<dbReference type="SUPFAM" id="SSF53955">
    <property type="entry name" value="Lysozyme-like"/>
    <property type="match status" value="1"/>
</dbReference>
<dbReference type="GO" id="GO:0046677">
    <property type="term" value="P:response to antibiotic"/>
    <property type="evidence" value="ECO:0007669"/>
    <property type="project" value="UniProtKB-KW"/>
</dbReference>
<dbReference type="GO" id="GO:0009274">
    <property type="term" value="C:peptidoglycan-based cell wall"/>
    <property type="evidence" value="ECO:0007669"/>
    <property type="project" value="InterPro"/>
</dbReference>
<dbReference type="GO" id="GO:0009252">
    <property type="term" value="P:peptidoglycan biosynthetic process"/>
    <property type="evidence" value="ECO:0007669"/>
    <property type="project" value="UniProtKB-KW"/>
</dbReference>
<comment type="similarity">
    <text evidence="4">In the C-terminal section; belongs to the transpeptidase family.</text>
</comment>
<evidence type="ECO:0000256" key="23">
    <source>
        <dbReference type="ARBA" id="ARBA00049902"/>
    </source>
</evidence>
<proteinExistence type="inferred from homology"/>
<evidence type="ECO:0000256" key="17">
    <source>
        <dbReference type="ARBA" id="ARBA00023251"/>
    </source>
</evidence>
<dbReference type="Pfam" id="PF14814">
    <property type="entry name" value="UB2H"/>
    <property type="match status" value="1"/>
</dbReference>
<sequence length="740" mass="83600">MKIFFLFLLLGILFLAGFYFYLYVEVKQRFESRRWSVPSRVFSATVPLYPGQSLSAEHLRQMLVERRYQEDSREPLRAGEFKMGKDSLMVYLREFRFPGHALSSQRVQFDFQQNMLTRIRNAKGNLALLELEPLEIARLFGHERESRLLINIKQVPRHLIDAVVGIEDHRFYVHGGMDWRGIFRALWTDLRARRVVQGGSTITQQLVKNYFLQPERSIERKILEASMAIIIETLYGKDEILEMYMNEIYMGQKGSIAIHGMGEAARYYFGRNVEDLTLAEAATLAGMICAPGYYSPLTNPEAAKERRNTVLKRMLELGKINSQEFETARSEPLKVAGSHSPLSVGQYFVDYVRQQLQELYEPEVLESEGLNIYTTLHPEMAIAAEVAVAEGLKELEKDLSVRKDAASKKPLQAVLIAVQPKTGSVLALVGGRDYGESGFNRALYAHRQPGSAIKPFVYLSALDQFTLASRLTDESKTYSNGSQTWSPRNYDNRYRGSVSFRTALEESLNAATVHLAMNVGLEHVIETLRTLGIQSPLEPVPSLALGAFEVTPLELAGAYATLDNDGQKPYLLTLKEVVTEDGDVQERRDVDLVSVTAPSKAFLITSALEGVVERGTAKNLKNLGIDFLCAGKTGTTSDYRDSWFIGYTTDLLTLVWVGYDDNQPTHLSGSSGAAKIWARYMNSVRPWFHPQSFRIPPGVVQRMICRDSQQLATAQCPHKYLEYFLVENAPRNYCILHCDE</sequence>
<keyword evidence="16" id="KW-0472">Membrane</keyword>
<dbReference type="EC" id="2.4.99.28" evidence="22"/>
<dbReference type="PIRSF" id="PIRSF002799">
    <property type="entry name" value="PBP_1b"/>
    <property type="match status" value="1"/>
</dbReference>
<evidence type="ECO:0000256" key="5">
    <source>
        <dbReference type="ARBA" id="ARBA00007739"/>
    </source>
</evidence>
<evidence type="ECO:0000259" key="25">
    <source>
        <dbReference type="Pfam" id="PF00912"/>
    </source>
</evidence>
<keyword evidence="10" id="KW-0645">Protease</keyword>
<dbReference type="InterPro" id="IPR012338">
    <property type="entry name" value="Beta-lactam/transpept-like"/>
</dbReference>
<feature type="domain" description="Glycosyl transferase family 51" evidence="25">
    <location>
        <begin position="142"/>
        <end position="314"/>
    </location>
</feature>
<evidence type="ECO:0000256" key="4">
    <source>
        <dbReference type="ARBA" id="ARBA00007090"/>
    </source>
</evidence>
<comment type="caution">
    <text evidence="27">The sequence shown here is derived from an EMBL/GenBank/DDBJ whole genome shotgun (WGS) entry which is preliminary data.</text>
</comment>
<comment type="pathway">
    <text evidence="3">Cell wall biogenesis; peptidoglycan biosynthesis.</text>
</comment>
<evidence type="ECO:0000256" key="11">
    <source>
        <dbReference type="ARBA" id="ARBA00022676"/>
    </source>
</evidence>
<accession>A0A9W6CXC6</accession>
<comment type="subcellular location">
    <subcellularLocation>
        <location evidence="2">Cell membrane</location>
    </subcellularLocation>
</comment>
<keyword evidence="17" id="KW-0046">Antibiotic resistance</keyword>
<evidence type="ECO:0000256" key="16">
    <source>
        <dbReference type="ARBA" id="ARBA00023136"/>
    </source>
</evidence>
<evidence type="ECO:0000256" key="18">
    <source>
        <dbReference type="ARBA" id="ARBA00023268"/>
    </source>
</evidence>
<dbReference type="Gene3D" id="3.40.710.10">
    <property type="entry name" value="DD-peptidase/beta-lactamase superfamily"/>
    <property type="match status" value="1"/>
</dbReference>
<keyword evidence="12" id="KW-0808">Transferase</keyword>
<dbReference type="PANTHER" id="PTHR32282">
    <property type="entry name" value="BINDING PROTEIN TRANSPEPTIDASE, PUTATIVE-RELATED"/>
    <property type="match status" value="1"/>
</dbReference>
<evidence type="ECO:0000256" key="8">
    <source>
        <dbReference type="ARBA" id="ARBA00022475"/>
    </source>
</evidence>
<name>A0A9W6CXC6_9BACT</name>
<evidence type="ECO:0000256" key="10">
    <source>
        <dbReference type="ARBA" id="ARBA00022670"/>
    </source>
</evidence>